<name>A0ABQ3IVB7_9GAMM</name>
<gene>
    <name evidence="16" type="ORF">GCM10011501_20420</name>
</gene>
<feature type="signal peptide" evidence="13">
    <location>
        <begin position="1"/>
        <end position="25"/>
    </location>
</feature>
<dbReference type="Pfam" id="PF07715">
    <property type="entry name" value="Plug"/>
    <property type="match status" value="1"/>
</dbReference>
<dbReference type="Gene3D" id="2.40.170.20">
    <property type="entry name" value="TonB-dependent receptor, beta-barrel domain"/>
    <property type="match status" value="1"/>
</dbReference>
<comment type="subcellular location">
    <subcellularLocation>
        <location evidence="1 11">Cell outer membrane</location>
        <topology evidence="1 11">Multi-pass membrane protein</topology>
    </subcellularLocation>
</comment>
<dbReference type="EMBL" id="BNAH01000007">
    <property type="protein sequence ID" value="GHE90918.1"/>
    <property type="molecule type" value="Genomic_DNA"/>
</dbReference>
<evidence type="ECO:0000256" key="10">
    <source>
        <dbReference type="ARBA" id="ARBA00023237"/>
    </source>
</evidence>
<accession>A0ABQ3IVB7</accession>
<evidence type="ECO:0000256" key="6">
    <source>
        <dbReference type="ARBA" id="ARBA00023004"/>
    </source>
</evidence>
<evidence type="ECO:0000256" key="5">
    <source>
        <dbReference type="ARBA" id="ARBA00022692"/>
    </source>
</evidence>
<evidence type="ECO:0000259" key="15">
    <source>
        <dbReference type="Pfam" id="PF07715"/>
    </source>
</evidence>
<keyword evidence="10 11" id="KW-0998">Cell outer membrane</keyword>
<dbReference type="CDD" id="cd01347">
    <property type="entry name" value="ligand_gated_channel"/>
    <property type="match status" value="1"/>
</dbReference>
<keyword evidence="5 11" id="KW-0812">Transmembrane</keyword>
<comment type="caution">
    <text evidence="16">The sequence shown here is derived from an EMBL/GenBank/DDBJ whole genome shotgun (WGS) entry which is preliminary data.</text>
</comment>
<keyword evidence="6" id="KW-0408">Iron</keyword>
<evidence type="ECO:0000256" key="9">
    <source>
        <dbReference type="ARBA" id="ARBA00023136"/>
    </source>
</evidence>
<dbReference type="PANTHER" id="PTHR32552">
    <property type="entry name" value="FERRICHROME IRON RECEPTOR-RELATED"/>
    <property type="match status" value="1"/>
</dbReference>
<feature type="chain" id="PRO_5047321374" evidence="13">
    <location>
        <begin position="26"/>
        <end position="740"/>
    </location>
</feature>
<evidence type="ECO:0000256" key="3">
    <source>
        <dbReference type="ARBA" id="ARBA00022452"/>
    </source>
</evidence>
<evidence type="ECO:0000256" key="8">
    <source>
        <dbReference type="ARBA" id="ARBA00023077"/>
    </source>
</evidence>
<dbReference type="SUPFAM" id="SSF56935">
    <property type="entry name" value="Porins"/>
    <property type="match status" value="1"/>
</dbReference>
<evidence type="ECO:0000256" key="4">
    <source>
        <dbReference type="ARBA" id="ARBA00022496"/>
    </source>
</evidence>
<feature type="domain" description="TonB-dependent receptor plug" evidence="15">
    <location>
        <begin position="54"/>
        <end position="161"/>
    </location>
</feature>
<keyword evidence="8 12" id="KW-0798">TonB box</keyword>
<keyword evidence="3 11" id="KW-1134">Transmembrane beta strand</keyword>
<evidence type="ECO:0000256" key="2">
    <source>
        <dbReference type="ARBA" id="ARBA00022448"/>
    </source>
</evidence>
<organism evidence="16 17">
    <name type="scientific">Thalassotalea profundi</name>
    <dbReference type="NCBI Taxonomy" id="2036687"/>
    <lineage>
        <taxon>Bacteria</taxon>
        <taxon>Pseudomonadati</taxon>
        <taxon>Pseudomonadota</taxon>
        <taxon>Gammaproteobacteria</taxon>
        <taxon>Alteromonadales</taxon>
        <taxon>Colwelliaceae</taxon>
        <taxon>Thalassotalea</taxon>
    </lineage>
</organism>
<dbReference type="PANTHER" id="PTHR32552:SF81">
    <property type="entry name" value="TONB-DEPENDENT OUTER MEMBRANE RECEPTOR"/>
    <property type="match status" value="1"/>
</dbReference>
<keyword evidence="17" id="KW-1185">Reference proteome</keyword>
<sequence>MKYTSIYKSVMCGLFLASYSQLALAEEKVKESIEVKGTSLEVIMVTSERRSESIQETPMSVTAFSGDMIEEGGITSIEDVGLKTPNLTINTFNISEPQFFMRGIGNTNDSAASDPAVAVFIDDVYIGRPSGSSMDLYDLERIEVLRGPQGTLYGRNSAGGALNFYTKKPQEHFEAKMGMTLGNEGLWNVRGYVNGALSDNVYGKLTANVRKRDGFAKNITTGQELEDDDTKSLRGQLLINPSSDIKILLGFDYSKTSGNGSNRFLTRFDVEPIFPIQAFIDAQLASNATFNNDPRKNNSSLVQSTHKEIFGLQARVDVDLDWATFTSISAYRESESSWLQPLVPTLLNLEGGTGLYEINNGADQQADQVSQEFRLSSESDNFKWVTGIFYFNENVDRNERFETYFTAGILPPAISSGDVSFIQDANTESLAAFGQLTWDMTDVLALTLGGRYTHDKKTINSVAINNLDTAIGGIPLTGPGYDVDASESWGDSTFRATVDWNVTSDHLLYVTYSEGFKSGSFTGQQSSPIIAATPIKPETSTNYEIGAKTEWFDNRLRFNITYFELDYQDLQTFTLVNGTNLIADNANAEVSGIETDFSILFTEYFILNGTYSSLDGEFVDGLNAGNVTPRSPENSWSLSPSLSIPLSNDAWIDMAVSINYTDEYHMEISNDLRGFQGDVTLLDASIKYTSASELWDVTLWGKNLQDKLYAVHSINGNLGGATEVYAPPRTFGLTFNYYWE</sequence>
<keyword evidence="7" id="KW-0406">Ion transport</keyword>
<dbReference type="Pfam" id="PF00593">
    <property type="entry name" value="TonB_dep_Rec_b-barrel"/>
    <property type="match status" value="1"/>
</dbReference>
<dbReference type="RefSeq" id="WP_189378172.1">
    <property type="nucleotide sequence ID" value="NZ_BNAH01000007.1"/>
</dbReference>
<keyword evidence="2 11" id="KW-0813">Transport</keyword>
<evidence type="ECO:0000256" key="7">
    <source>
        <dbReference type="ARBA" id="ARBA00023065"/>
    </source>
</evidence>
<keyword evidence="4" id="KW-0410">Iron transport</keyword>
<evidence type="ECO:0000256" key="11">
    <source>
        <dbReference type="PROSITE-ProRule" id="PRU01360"/>
    </source>
</evidence>
<dbReference type="InterPro" id="IPR036942">
    <property type="entry name" value="Beta-barrel_TonB_sf"/>
</dbReference>
<reference evidence="17" key="1">
    <citation type="journal article" date="2019" name="Int. J. Syst. Evol. Microbiol.">
        <title>The Global Catalogue of Microorganisms (GCM) 10K type strain sequencing project: providing services to taxonomists for standard genome sequencing and annotation.</title>
        <authorList>
            <consortium name="The Broad Institute Genomics Platform"/>
            <consortium name="The Broad Institute Genome Sequencing Center for Infectious Disease"/>
            <person name="Wu L."/>
            <person name="Ma J."/>
        </authorList>
    </citation>
    <scope>NUCLEOTIDE SEQUENCE [LARGE SCALE GENOMIC DNA]</scope>
    <source>
        <strain evidence="17">CGMCC 1.15922</strain>
    </source>
</reference>
<evidence type="ECO:0000313" key="17">
    <source>
        <dbReference type="Proteomes" id="UP000626370"/>
    </source>
</evidence>
<keyword evidence="13" id="KW-0732">Signal</keyword>
<protein>
    <submittedName>
        <fullName evidence="16">TonB-dependent receptor</fullName>
    </submittedName>
</protein>
<evidence type="ECO:0000313" key="16">
    <source>
        <dbReference type="EMBL" id="GHE90918.1"/>
    </source>
</evidence>
<feature type="domain" description="TonB-dependent receptor-like beta-barrel" evidence="14">
    <location>
        <begin position="245"/>
        <end position="704"/>
    </location>
</feature>
<comment type="similarity">
    <text evidence="11 12">Belongs to the TonB-dependent receptor family.</text>
</comment>
<evidence type="ECO:0000256" key="1">
    <source>
        <dbReference type="ARBA" id="ARBA00004571"/>
    </source>
</evidence>
<evidence type="ECO:0000256" key="12">
    <source>
        <dbReference type="RuleBase" id="RU003357"/>
    </source>
</evidence>
<evidence type="ECO:0000256" key="13">
    <source>
        <dbReference type="SAM" id="SignalP"/>
    </source>
</evidence>
<dbReference type="InterPro" id="IPR012910">
    <property type="entry name" value="Plug_dom"/>
</dbReference>
<proteinExistence type="inferred from homology"/>
<dbReference type="PROSITE" id="PS52016">
    <property type="entry name" value="TONB_DEPENDENT_REC_3"/>
    <property type="match status" value="1"/>
</dbReference>
<dbReference type="InterPro" id="IPR039426">
    <property type="entry name" value="TonB-dep_rcpt-like"/>
</dbReference>
<evidence type="ECO:0000259" key="14">
    <source>
        <dbReference type="Pfam" id="PF00593"/>
    </source>
</evidence>
<keyword evidence="9 11" id="KW-0472">Membrane</keyword>
<keyword evidence="16" id="KW-0675">Receptor</keyword>
<dbReference type="InterPro" id="IPR000531">
    <property type="entry name" value="Beta-barrel_TonB"/>
</dbReference>
<dbReference type="Proteomes" id="UP000626370">
    <property type="component" value="Unassembled WGS sequence"/>
</dbReference>